<evidence type="ECO:0000313" key="1">
    <source>
        <dbReference type="EMBL" id="AZS70069.1"/>
    </source>
</evidence>
<dbReference type="AlphaFoldDB" id="A0A3Q9K738"/>
<dbReference type="Proteomes" id="UP000275579">
    <property type="component" value="Chromosome"/>
</dbReference>
<evidence type="ECO:0000313" key="2">
    <source>
        <dbReference type="Proteomes" id="UP000275579"/>
    </source>
</evidence>
<name>A0A3Q9K738_9ACTN</name>
<gene>
    <name evidence="1" type="ORF">DDE74_03150</name>
</gene>
<accession>A0A3Q9K738</accession>
<dbReference type="EMBL" id="CP029042">
    <property type="protein sequence ID" value="AZS70069.1"/>
    <property type="molecule type" value="Genomic_DNA"/>
</dbReference>
<dbReference type="RefSeq" id="WP_127149294.1">
    <property type="nucleotide sequence ID" value="NZ_CP029042.1"/>
</dbReference>
<sequence>MSEATLAVDDYHLIAPITLPGDGRAPGDVKVLSDSDEYDAYFRIEHQSDISPVTWMKTVLSVAEQVSDDLPATSLEESEQAQILDGLAIILQHTLRQLAT</sequence>
<protein>
    <submittedName>
        <fullName evidence="1">Uncharacterized protein</fullName>
    </submittedName>
</protein>
<reference evidence="1 2" key="1">
    <citation type="submission" date="2018-04" db="EMBL/GenBank/DDBJ databases">
        <title>Complete genome sequences of Streptomyces lydicus strain WYEC and characterization of antagonistic properties of biological control agents.</title>
        <authorList>
            <person name="Mariita R.M."/>
            <person name="Sello J.K."/>
        </authorList>
    </citation>
    <scope>NUCLEOTIDE SEQUENCE [LARGE SCALE GENOMIC DNA]</scope>
    <source>
        <strain evidence="1 2">WYEC 108</strain>
    </source>
</reference>
<organism evidence="1 2">
    <name type="scientific">Streptomyces lydicus</name>
    <dbReference type="NCBI Taxonomy" id="47763"/>
    <lineage>
        <taxon>Bacteria</taxon>
        <taxon>Bacillati</taxon>
        <taxon>Actinomycetota</taxon>
        <taxon>Actinomycetes</taxon>
        <taxon>Kitasatosporales</taxon>
        <taxon>Streptomycetaceae</taxon>
        <taxon>Streptomyces</taxon>
    </lineage>
</organism>
<proteinExistence type="predicted"/>